<dbReference type="InterPro" id="IPR009959">
    <property type="entry name" value="Cyclase_SnoaL-like"/>
</dbReference>
<evidence type="ECO:0000313" key="3">
    <source>
        <dbReference type="Proteomes" id="UP001620460"/>
    </source>
</evidence>
<evidence type="ECO:0000256" key="1">
    <source>
        <dbReference type="SAM" id="SignalP"/>
    </source>
</evidence>
<feature type="chain" id="PRO_5047543132" evidence="1">
    <location>
        <begin position="26"/>
        <end position="185"/>
    </location>
</feature>
<comment type="caution">
    <text evidence="2">The sequence shown here is derived from an EMBL/GenBank/DDBJ whole genome shotgun (WGS) entry which is preliminary data.</text>
</comment>
<dbReference type="PROSITE" id="PS51318">
    <property type="entry name" value="TAT"/>
    <property type="match status" value="1"/>
</dbReference>
<dbReference type="PANTHER" id="PTHR38436">
    <property type="entry name" value="POLYKETIDE CYCLASE SNOAL-LIKE DOMAIN"/>
    <property type="match status" value="1"/>
</dbReference>
<sequence>MHRHTHRRPLLVLAGLLALSGTAAASSAGSAQAELARIHATEAQQQKNLATFDDLDFNVYSHQKWDELPRSHAANILVHYPDGHTTRGLADHIAALKPMFVFAPDTHIDQHPIRIAQGNLTAVMGVLQGHFSQPMPIGNGKTLAPTGKAFTLSMTTIGRWEHGVMVEEWLFWDNHSFMQQIGLAQ</sequence>
<dbReference type="PANTHER" id="PTHR38436:SF1">
    <property type="entry name" value="ESTER CYCLASE"/>
    <property type="match status" value="1"/>
</dbReference>
<dbReference type="EMBL" id="JADIKM010000001">
    <property type="protein sequence ID" value="MFK2903470.1"/>
    <property type="molecule type" value="Genomic_DNA"/>
</dbReference>
<accession>A0ABW8JUW1</accession>
<evidence type="ECO:0000313" key="2">
    <source>
        <dbReference type="EMBL" id="MFK2903470.1"/>
    </source>
</evidence>
<name>A0ABW8JUW1_9GAMM</name>
<dbReference type="InterPro" id="IPR032710">
    <property type="entry name" value="NTF2-like_dom_sf"/>
</dbReference>
<reference evidence="2 3" key="1">
    <citation type="submission" date="2020-10" db="EMBL/GenBank/DDBJ databases">
        <title>Phylogeny of dyella-like bacteria.</title>
        <authorList>
            <person name="Fu J."/>
        </authorList>
    </citation>
    <scope>NUCLEOTIDE SEQUENCE [LARGE SCALE GENOMIC DNA]</scope>
    <source>
        <strain evidence="2 3">Gsoil3046</strain>
    </source>
</reference>
<dbReference type="Proteomes" id="UP001620460">
    <property type="component" value="Unassembled WGS sequence"/>
</dbReference>
<proteinExistence type="predicted"/>
<keyword evidence="3" id="KW-1185">Reference proteome</keyword>
<protein>
    <submittedName>
        <fullName evidence="2">Ester cyclase</fullName>
    </submittedName>
</protein>
<gene>
    <name evidence="2" type="ORF">ISP17_05825</name>
</gene>
<dbReference type="SUPFAM" id="SSF54427">
    <property type="entry name" value="NTF2-like"/>
    <property type="match status" value="1"/>
</dbReference>
<dbReference type="Gene3D" id="3.10.450.50">
    <property type="match status" value="1"/>
</dbReference>
<dbReference type="RefSeq" id="WP_404630936.1">
    <property type="nucleotide sequence ID" value="NZ_JADIKM010000001.1"/>
</dbReference>
<keyword evidence="1" id="KW-0732">Signal</keyword>
<feature type="signal peptide" evidence="1">
    <location>
        <begin position="1"/>
        <end position="25"/>
    </location>
</feature>
<dbReference type="Pfam" id="PF07366">
    <property type="entry name" value="SnoaL"/>
    <property type="match status" value="1"/>
</dbReference>
<organism evidence="2 3">
    <name type="scientific">Dyella ginsengisoli</name>
    <dbReference type="NCBI Taxonomy" id="363848"/>
    <lineage>
        <taxon>Bacteria</taxon>
        <taxon>Pseudomonadati</taxon>
        <taxon>Pseudomonadota</taxon>
        <taxon>Gammaproteobacteria</taxon>
        <taxon>Lysobacterales</taxon>
        <taxon>Rhodanobacteraceae</taxon>
        <taxon>Dyella</taxon>
    </lineage>
</organism>
<dbReference type="InterPro" id="IPR006311">
    <property type="entry name" value="TAT_signal"/>
</dbReference>